<evidence type="ECO:0000313" key="8">
    <source>
        <dbReference type="EMBL" id="GAA1951510.1"/>
    </source>
</evidence>
<gene>
    <name evidence="8" type="ORF">GCM10009754_20480</name>
</gene>
<dbReference type="RefSeq" id="WP_344416041.1">
    <property type="nucleotide sequence ID" value="NZ_BAAANN010000006.1"/>
</dbReference>
<name>A0ABN2QFT1_9PSEU</name>
<evidence type="ECO:0000256" key="5">
    <source>
        <dbReference type="ARBA" id="ARBA00022989"/>
    </source>
</evidence>
<comment type="subcellular location">
    <subcellularLocation>
        <location evidence="1">Cell membrane</location>
    </subcellularLocation>
</comment>
<sequence>MAEHPRGVFTTSRTRRPKSGSGVLLACSLAVLGVVVISVLIAANRSQQGGGGSAVPAAHALPTLPVLTSAPEIPGAVVTTREVTYELSGDSGAVHVTFVAKGADVQQLNGVATPWTQTVSRTDPENGPHYVTVSAQNGGHGTLHCRILVDGKVVSERSTATDYGVVMCAKVLD</sequence>
<keyword evidence="5 7" id="KW-1133">Transmembrane helix</keyword>
<keyword evidence="9" id="KW-1185">Reference proteome</keyword>
<dbReference type="InterPro" id="IPR038468">
    <property type="entry name" value="MmpS_C"/>
</dbReference>
<evidence type="ECO:0000256" key="2">
    <source>
        <dbReference type="ARBA" id="ARBA00007531"/>
    </source>
</evidence>
<proteinExistence type="inferred from homology"/>
<accession>A0ABN2QFT1</accession>
<comment type="caution">
    <text evidence="8">The sequence shown here is derived from an EMBL/GenBank/DDBJ whole genome shotgun (WGS) entry which is preliminary data.</text>
</comment>
<keyword evidence="6 7" id="KW-0472">Membrane</keyword>
<keyword evidence="3" id="KW-1003">Cell membrane</keyword>
<dbReference type="EMBL" id="BAAANN010000006">
    <property type="protein sequence ID" value="GAA1951510.1"/>
    <property type="molecule type" value="Genomic_DNA"/>
</dbReference>
<dbReference type="Gene3D" id="2.60.40.2880">
    <property type="entry name" value="MmpS1-5, C-terminal soluble domain"/>
    <property type="match status" value="1"/>
</dbReference>
<evidence type="ECO:0000256" key="1">
    <source>
        <dbReference type="ARBA" id="ARBA00004236"/>
    </source>
</evidence>
<evidence type="ECO:0000313" key="9">
    <source>
        <dbReference type="Proteomes" id="UP001501116"/>
    </source>
</evidence>
<evidence type="ECO:0000256" key="6">
    <source>
        <dbReference type="ARBA" id="ARBA00023136"/>
    </source>
</evidence>
<dbReference type="Proteomes" id="UP001501116">
    <property type="component" value="Unassembled WGS sequence"/>
</dbReference>
<keyword evidence="4 7" id="KW-0812">Transmembrane</keyword>
<protein>
    <submittedName>
        <fullName evidence="8">MmpS family transport accessory protein</fullName>
    </submittedName>
</protein>
<feature type="transmembrane region" description="Helical" evidence="7">
    <location>
        <begin position="21"/>
        <end position="43"/>
    </location>
</feature>
<evidence type="ECO:0000256" key="7">
    <source>
        <dbReference type="SAM" id="Phobius"/>
    </source>
</evidence>
<evidence type="ECO:0000256" key="3">
    <source>
        <dbReference type="ARBA" id="ARBA00022475"/>
    </source>
</evidence>
<evidence type="ECO:0000256" key="4">
    <source>
        <dbReference type="ARBA" id="ARBA00022692"/>
    </source>
</evidence>
<reference evidence="8 9" key="1">
    <citation type="journal article" date="2019" name="Int. J. Syst. Evol. Microbiol.">
        <title>The Global Catalogue of Microorganisms (GCM) 10K type strain sequencing project: providing services to taxonomists for standard genome sequencing and annotation.</title>
        <authorList>
            <consortium name="The Broad Institute Genomics Platform"/>
            <consortium name="The Broad Institute Genome Sequencing Center for Infectious Disease"/>
            <person name="Wu L."/>
            <person name="Ma J."/>
        </authorList>
    </citation>
    <scope>NUCLEOTIDE SEQUENCE [LARGE SCALE GENOMIC DNA]</scope>
    <source>
        <strain evidence="8 9">JCM 14545</strain>
    </source>
</reference>
<dbReference type="Pfam" id="PF05423">
    <property type="entry name" value="Mycobact_memb"/>
    <property type="match status" value="1"/>
</dbReference>
<organism evidence="8 9">
    <name type="scientific">Amycolatopsis minnesotensis</name>
    <dbReference type="NCBI Taxonomy" id="337894"/>
    <lineage>
        <taxon>Bacteria</taxon>
        <taxon>Bacillati</taxon>
        <taxon>Actinomycetota</taxon>
        <taxon>Actinomycetes</taxon>
        <taxon>Pseudonocardiales</taxon>
        <taxon>Pseudonocardiaceae</taxon>
        <taxon>Amycolatopsis</taxon>
    </lineage>
</organism>
<dbReference type="InterPro" id="IPR008693">
    <property type="entry name" value="MmpS"/>
</dbReference>
<comment type="similarity">
    <text evidence="2">Belongs to the MmpS family.</text>
</comment>